<keyword evidence="6" id="KW-1185">Reference proteome</keyword>
<keyword evidence="3" id="KW-0963">Cytoplasm</keyword>
<keyword evidence="4" id="KW-0143">Chaperone</keyword>
<evidence type="ECO:0000256" key="1">
    <source>
        <dbReference type="ARBA" id="ARBA00004496"/>
    </source>
</evidence>
<accession>A0ABY7B5C8</accession>
<dbReference type="Pfam" id="PF14011">
    <property type="entry name" value="ESX-1_EspG"/>
    <property type="match status" value="1"/>
</dbReference>
<dbReference type="EMBL" id="CP113836">
    <property type="protein sequence ID" value="WAL66106.1"/>
    <property type="molecule type" value="Genomic_DNA"/>
</dbReference>
<organism evidence="5 6">
    <name type="scientific">Amycolatopsis cynarae</name>
    <dbReference type="NCBI Taxonomy" id="2995223"/>
    <lineage>
        <taxon>Bacteria</taxon>
        <taxon>Bacillati</taxon>
        <taxon>Actinomycetota</taxon>
        <taxon>Actinomycetes</taxon>
        <taxon>Pseudonocardiales</taxon>
        <taxon>Pseudonocardiaceae</taxon>
        <taxon>Amycolatopsis</taxon>
    </lineage>
</organism>
<proteinExistence type="inferred from homology"/>
<evidence type="ECO:0000256" key="2">
    <source>
        <dbReference type="ARBA" id="ARBA00006411"/>
    </source>
</evidence>
<evidence type="ECO:0000313" key="6">
    <source>
        <dbReference type="Proteomes" id="UP001163203"/>
    </source>
</evidence>
<dbReference type="Proteomes" id="UP001163203">
    <property type="component" value="Chromosome"/>
</dbReference>
<evidence type="ECO:0000256" key="4">
    <source>
        <dbReference type="ARBA" id="ARBA00023186"/>
    </source>
</evidence>
<comment type="similarity">
    <text evidence="2">Belongs to the EspG family.</text>
</comment>
<comment type="subcellular location">
    <subcellularLocation>
        <location evidence="1">Cytoplasm</location>
    </subcellularLocation>
</comment>
<evidence type="ECO:0000313" key="5">
    <source>
        <dbReference type="EMBL" id="WAL66106.1"/>
    </source>
</evidence>
<dbReference type="RefSeq" id="WP_268756245.1">
    <property type="nucleotide sequence ID" value="NZ_CP113836.1"/>
</dbReference>
<name>A0ABY7B5C8_9PSEU</name>
<gene>
    <name evidence="5" type="ORF">ORV05_35570</name>
</gene>
<dbReference type="InterPro" id="IPR025734">
    <property type="entry name" value="EspG"/>
</dbReference>
<evidence type="ECO:0000256" key="3">
    <source>
        <dbReference type="ARBA" id="ARBA00022490"/>
    </source>
</evidence>
<protein>
    <submittedName>
        <fullName evidence="5">ESX secretion-associated protein EspG</fullName>
    </submittedName>
</protein>
<sequence>MTRAELLTPLELDFLWESFGGGELPYPLEIRSHGATMDERGQLRRQTLTELARRGLADDRGRPEPHVENYFEVLSACQVSLDSVHLPAPNARPLLAVAAALGGQGVLAVQDERGTHLHPAPADGLASAIVSLLPAAARGGEKSITVPLEQLLTGTGADFLQRRVPDSTGRPGADEDRKALARLQAQPRLRGGQIGANARGRMGGKVRSPVLSWFDTESGRYFTQATRGHDGRDWITVAPADAASLRHRLNEMLSGAANTSMAPGGAW</sequence>
<reference evidence="5" key="1">
    <citation type="submission" date="2022-11" db="EMBL/GenBank/DDBJ databases">
        <authorList>
            <person name="Mo P."/>
        </authorList>
    </citation>
    <scope>NUCLEOTIDE SEQUENCE</scope>
    <source>
        <strain evidence="5">HUAS 11-8</strain>
    </source>
</reference>